<comment type="caution">
    <text evidence="2">The sequence shown here is derived from an EMBL/GenBank/DDBJ whole genome shotgun (WGS) entry which is preliminary data.</text>
</comment>
<reference evidence="2 3" key="1">
    <citation type="submission" date="2019-06" db="EMBL/GenBank/DDBJ databases">
        <title>Psychrobacillus vulpis sp. nov., a new species isolated from feces of a red fox that inhabits in The Tablas de Daimiel Natural Park, Albacete, Spain.</title>
        <authorList>
            <person name="Rodriguez M."/>
            <person name="Reina J.C."/>
            <person name="Bejar V."/>
            <person name="Llamas I."/>
        </authorList>
    </citation>
    <scope>NUCLEOTIDE SEQUENCE [LARGE SCALE GENOMIC DNA]</scope>
    <source>
        <strain evidence="2 3">Z8</strain>
    </source>
</reference>
<dbReference type="AlphaFoldDB" id="A0A544TUQ4"/>
<gene>
    <name evidence="2" type="ORF">FG384_02830</name>
</gene>
<organism evidence="2 3">
    <name type="scientific">Psychrobacillus vulpis</name>
    <dbReference type="NCBI Taxonomy" id="2325572"/>
    <lineage>
        <taxon>Bacteria</taxon>
        <taxon>Bacillati</taxon>
        <taxon>Bacillota</taxon>
        <taxon>Bacilli</taxon>
        <taxon>Bacillales</taxon>
        <taxon>Bacillaceae</taxon>
        <taxon>Psychrobacillus</taxon>
    </lineage>
</organism>
<keyword evidence="1" id="KW-0812">Transmembrane</keyword>
<sequence>MLPDYEIKRVPRFTQQLDAVIFFVWMLLIIQFCLFFLFQQNDQAEGMRFRLVANSNTIEDQHIKNEIKKNIEPILMQYENNPQQTYVELEQVVDKLSEKLNEKISISTGLALFPPKVWDQGITAQSYIDSIVITIGNGRGDNWWCSLFPKACYKEEPKKDEKPKFWVWEWLKKKFYT</sequence>
<dbReference type="OrthoDB" id="9793324at2"/>
<evidence type="ECO:0000313" key="3">
    <source>
        <dbReference type="Proteomes" id="UP000316626"/>
    </source>
</evidence>
<dbReference type="InterPro" id="IPR014202">
    <property type="entry name" value="Spore_II_R"/>
</dbReference>
<name>A0A544TUQ4_9BACI</name>
<dbReference type="RefSeq" id="WP_142641048.1">
    <property type="nucleotide sequence ID" value="NZ_VDGI01000002.1"/>
</dbReference>
<dbReference type="Proteomes" id="UP000316626">
    <property type="component" value="Unassembled WGS sequence"/>
</dbReference>
<evidence type="ECO:0000313" key="2">
    <source>
        <dbReference type="EMBL" id="TQR21157.1"/>
    </source>
</evidence>
<feature type="transmembrane region" description="Helical" evidence="1">
    <location>
        <begin position="20"/>
        <end position="38"/>
    </location>
</feature>
<keyword evidence="3" id="KW-1185">Reference proteome</keyword>
<accession>A0A544TUQ4</accession>
<dbReference type="Pfam" id="PF09551">
    <property type="entry name" value="Spore_II_R"/>
    <property type="match status" value="1"/>
</dbReference>
<proteinExistence type="predicted"/>
<protein>
    <submittedName>
        <fullName evidence="2">Stage II sporulation protein R</fullName>
    </submittedName>
</protein>
<keyword evidence="1" id="KW-0472">Membrane</keyword>
<keyword evidence="1" id="KW-1133">Transmembrane helix</keyword>
<dbReference type="EMBL" id="VDGI01000002">
    <property type="protein sequence ID" value="TQR21157.1"/>
    <property type="molecule type" value="Genomic_DNA"/>
</dbReference>
<evidence type="ECO:0000256" key="1">
    <source>
        <dbReference type="SAM" id="Phobius"/>
    </source>
</evidence>